<dbReference type="Pfam" id="PF10135">
    <property type="entry name" value="Rod-binding"/>
    <property type="match status" value="1"/>
</dbReference>
<keyword evidence="15" id="KW-1185">Reference proteome</keyword>
<evidence type="ECO:0000256" key="4">
    <source>
        <dbReference type="ARBA" id="ARBA00007974"/>
    </source>
</evidence>
<dbReference type="EMBL" id="CP029347">
    <property type="protein sequence ID" value="AWL12572.1"/>
    <property type="molecule type" value="Genomic_DNA"/>
</dbReference>
<name>A0A2S2E4X2_9ALTE</name>
<keyword evidence="10" id="KW-0961">Cell wall biogenesis/degradation</keyword>
<reference evidence="14 15" key="1">
    <citation type="submission" date="2018-05" db="EMBL/GenBank/DDBJ databases">
        <title>Salinimonas sp. HMF8227 Genome sequencing and assembly.</title>
        <authorList>
            <person name="Kang H."/>
            <person name="Kang J."/>
            <person name="Cha I."/>
            <person name="Kim H."/>
            <person name="Joh K."/>
        </authorList>
    </citation>
    <scope>NUCLEOTIDE SEQUENCE [LARGE SCALE GENOMIC DNA]</scope>
    <source>
        <strain evidence="14 15">HMF8227</strain>
    </source>
</reference>
<accession>A0A2S2E4X2</accession>
<keyword evidence="9" id="KW-0326">Glycosidase</keyword>
<dbReference type="InterPro" id="IPR002901">
    <property type="entry name" value="MGlyc_endo_b_GlcNAc-like_dom"/>
</dbReference>
<proteinExistence type="inferred from homology"/>
<feature type="domain" description="Mannosyl-glycoprotein endo-beta-N-acetylglucosamidase-like" evidence="13">
    <location>
        <begin position="152"/>
        <end position="311"/>
    </location>
</feature>
<dbReference type="InterPro" id="IPR013377">
    <property type="entry name" value="FlgJ"/>
</dbReference>
<evidence type="ECO:0000259" key="13">
    <source>
        <dbReference type="SMART" id="SM00047"/>
    </source>
</evidence>
<feature type="region of interest" description="Disordered" evidence="12">
    <location>
        <begin position="310"/>
        <end position="329"/>
    </location>
</feature>
<dbReference type="GO" id="GO:0071973">
    <property type="term" value="P:bacterial-type flagellum-dependent cell motility"/>
    <property type="evidence" value="ECO:0007669"/>
    <property type="project" value="TreeGrafter"/>
</dbReference>
<comment type="similarity">
    <text evidence="4">In the C-terminal section; belongs to the glycosyl hydrolase 73 family.</text>
</comment>
<dbReference type="PRINTS" id="PR01002">
    <property type="entry name" value="FLGFLGJ"/>
</dbReference>
<comment type="similarity">
    <text evidence="3">In the N-terminal section; belongs to the FlgJ family.</text>
</comment>
<dbReference type="OrthoDB" id="289937at2"/>
<dbReference type="AlphaFoldDB" id="A0A2S2E4X2"/>
<organism evidence="14 15">
    <name type="scientific">Saliniradius amylolyticus</name>
    <dbReference type="NCBI Taxonomy" id="2183582"/>
    <lineage>
        <taxon>Bacteria</taxon>
        <taxon>Pseudomonadati</taxon>
        <taxon>Pseudomonadota</taxon>
        <taxon>Gammaproteobacteria</taxon>
        <taxon>Alteromonadales</taxon>
        <taxon>Alteromonadaceae</taxon>
        <taxon>Saliniradius</taxon>
    </lineage>
</organism>
<gene>
    <name evidence="14" type="ORF">HMF8227_02111</name>
</gene>
<dbReference type="InterPro" id="IPR019301">
    <property type="entry name" value="Flagellar_prot_FlgJ_N"/>
</dbReference>
<evidence type="ECO:0000256" key="5">
    <source>
        <dbReference type="ARBA" id="ARBA00013433"/>
    </source>
</evidence>
<evidence type="ECO:0000256" key="2">
    <source>
        <dbReference type="ARBA" id="ARBA00004418"/>
    </source>
</evidence>
<evidence type="ECO:0000313" key="14">
    <source>
        <dbReference type="EMBL" id="AWL12572.1"/>
    </source>
</evidence>
<protein>
    <recommendedName>
        <fullName evidence="5">Peptidoglycan hydrolase FlgJ</fullName>
    </recommendedName>
    <alternativeName>
        <fullName evidence="11">Muramidase FlgJ</fullName>
    </alternativeName>
</protein>
<dbReference type="PANTHER" id="PTHR33308">
    <property type="entry name" value="PEPTIDOGLYCAN HYDROLASE FLGJ"/>
    <property type="match status" value="1"/>
</dbReference>
<evidence type="ECO:0000256" key="9">
    <source>
        <dbReference type="ARBA" id="ARBA00023295"/>
    </source>
</evidence>
<dbReference type="Proteomes" id="UP000245728">
    <property type="component" value="Chromosome"/>
</dbReference>
<evidence type="ECO:0000256" key="6">
    <source>
        <dbReference type="ARBA" id="ARBA00022764"/>
    </source>
</evidence>
<keyword evidence="7" id="KW-1005">Bacterial flagellum biogenesis</keyword>
<dbReference type="Gene3D" id="2.10.70.40">
    <property type="entry name" value="peptidoglycan hydrolase"/>
    <property type="match status" value="1"/>
</dbReference>
<comment type="function">
    <text evidence="1">Flagellum-specific muramidase which hydrolyzes the peptidoglycan layer to assemble the rod structure in the periplasmic space.</text>
</comment>
<sequence length="329" mass="35995">MESRITSDQLNQAQNVYDLKSLNNLRQAALEGNDKALDQAAKQFESIFLGMMLKSMRDANAVLEDDDSPLNSRQVKYYQDMYDKQLASDLSSKGSVGLADLIVQQLGNPEGYTPASFVRDDGNLSSMNRNRLEATEQAQARVLGPRSQPAHKDSAFASPDEFVAALLPQAEKVADKLGLDPKALVAQAALETGWGQHMIHMGPGKNSHNLFGIKADNGWKGDKAVVNTLEFDNGVASTQKAPFRAYGSFAESFEDYAQFVEQNPRYAKAVRMSDNPEAYFHELQKAGYATDPDYANKVLKVLNSDILNGGNNQHSGGADSAHHPTQLLP</sequence>
<dbReference type="InterPro" id="IPR051056">
    <property type="entry name" value="Glycosyl_Hydrolase_73"/>
</dbReference>
<evidence type="ECO:0000256" key="8">
    <source>
        <dbReference type="ARBA" id="ARBA00022801"/>
    </source>
</evidence>
<dbReference type="SMART" id="SM00047">
    <property type="entry name" value="LYZ2"/>
    <property type="match status" value="1"/>
</dbReference>
<dbReference type="GO" id="GO:0071555">
    <property type="term" value="P:cell wall organization"/>
    <property type="evidence" value="ECO:0007669"/>
    <property type="project" value="UniProtKB-KW"/>
</dbReference>
<dbReference type="GO" id="GO:0004040">
    <property type="term" value="F:amidase activity"/>
    <property type="evidence" value="ECO:0007669"/>
    <property type="project" value="InterPro"/>
</dbReference>
<evidence type="ECO:0000256" key="12">
    <source>
        <dbReference type="SAM" id="MobiDB-lite"/>
    </source>
</evidence>
<comment type="subcellular location">
    <subcellularLocation>
        <location evidence="2">Periplasm</location>
    </subcellularLocation>
</comment>
<keyword evidence="8 14" id="KW-0378">Hydrolase</keyword>
<evidence type="ECO:0000256" key="11">
    <source>
        <dbReference type="ARBA" id="ARBA00030835"/>
    </source>
</evidence>
<dbReference type="Pfam" id="PF01832">
    <property type="entry name" value="Glucosaminidase"/>
    <property type="match status" value="1"/>
</dbReference>
<dbReference type="KEGG" id="salh:HMF8227_02111"/>
<dbReference type="GO" id="GO:0044780">
    <property type="term" value="P:bacterial-type flagellum assembly"/>
    <property type="evidence" value="ECO:0007669"/>
    <property type="project" value="InterPro"/>
</dbReference>
<evidence type="ECO:0000256" key="3">
    <source>
        <dbReference type="ARBA" id="ARBA00006880"/>
    </source>
</evidence>
<evidence type="ECO:0000313" key="15">
    <source>
        <dbReference type="Proteomes" id="UP000245728"/>
    </source>
</evidence>
<evidence type="ECO:0000256" key="10">
    <source>
        <dbReference type="ARBA" id="ARBA00023316"/>
    </source>
</evidence>
<dbReference type="GO" id="GO:0042597">
    <property type="term" value="C:periplasmic space"/>
    <property type="evidence" value="ECO:0007669"/>
    <property type="project" value="UniProtKB-SubCell"/>
</dbReference>
<dbReference type="GO" id="GO:0016798">
    <property type="term" value="F:hydrolase activity, acting on glycosyl bonds"/>
    <property type="evidence" value="ECO:0007669"/>
    <property type="project" value="UniProtKB-KW"/>
</dbReference>
<evidence type="ECO:0000256" key="7">
    <source>
        <dbReference type="ARBA" id="ARBA00022795"/>
    </source>
</evidence>
<evidence type="ECO:0000256" key="1">
    <source>
        <dbReference type="ARBA" id="ARBA00002954"/>
    </source>
</evidence>
<dbReference type="NCBIfam" id="TIGR02541">
    <property type="entry name" value="flagell_FlgJ"/>
    <property type="match status" value="1"/>
</dbReference>
<dbReference type="RefSeq" id="WP_109340133.1">
    <property type="nucleotide sequence ID" value="NZ_CP029347.1"/>
</dbReference>
<keyword evidence="6" id="KW-0574">Periplasm</keyword>
<dbReference type="Gene3D" id="1.10.530.10">
    <property type="match status" value="1"/>
</dbReference>
<dbReference type="PANTHER" id="PTHR33308:SF9">
    <property type="entry name" value="PEPTIDOGLYCAN HYDROLASE FLGJ"/>
    <property type="match status" value="1"/>
</dbReference>